<dbReference type="STRING" id="1229664.N4UHH7"/>
<evidence type="ECO:0000313" key="2">
    <source>
        <dbReference type="EMBL" id="ENH69480.1"/>
    </source>
</evidence>
<name>N4UHH7_FUSC1</name>
<sequence length="58" mass="6077">MDRSVKSDGNDIPQSRAVGMARDALNKGSGGILSSSPGRAVVTGERERRKSVKFAGTD</sequence>
<evidence type="ECO:0000313" key="3">
    <source>
        <dbReference type="Proteomes" id="UP000016928"/>
    </source>
</evidence>
<proteinExistence type="predicted"/>
<reference evidence="3" key="2">
    <citation type="journal article" date="2014" name="PLoS ONE">
        <title>Genome and Transcriptome Analysis of the Fungal Pathogen Fusarium oxysporum f. sp. cubense Causing Banana Vascular Wilt Disease.</title>
        <authorList>
            <person name="Guo L."/>
            <person name="Han L."/>
            <person name="Yang L."/>
            <person name="Zeng H."/>
            <person name="Fan D."/>
            <person name="Zhu Y."/>
            <person name="Feng Y."/>
            <person name="Wang G."/>
            <person name="Peng C."/>
            <person name="Jiang X."/>
            <person name="Zhou D."/>
            <person name="Ni P."/>
            <person name="Liang C."/>
            <person name="Liu L."/>
            <person name="Wang J."/>
            <person name="Mao C."/>
            <person name="Fang X."/>
            <person name="Peng M."/>
            <person name="Huang J."/>
        </authorList>
    </citation>
    <scope>NUCLEOTIDE SEQUENCE [LARGE SCALE GENOMIC DNA]</scope>
    <source>
        <strain evidence="3">race 1</strain>
    </source>
</reference>
<dbReference type="HOGENOM" id="CLU_2979101_0_0_1"/>
<accession>N4UHH7</accession>
<dbReference type="AlphaFoldDB" id="N4UHH7"/>
<protein>
    <submittedName>
        <fullName evidence="2">Uncharacterized protein</fullName>
    </submittedName>
</protein>
<dbReference type="VEuPathDB" id="FungiDB:FOC1_g10011836"/>
<dbReference type="Proteomes" id="UP000016928">
    <property type="component" value="Unassembled WGS sequence"/>
</dbReference>
<feature type="region of interest" description="Disordered" evidence="1">
    <location>
        <begin position="25"/>
        <end position="58"/>
    </location>
</feature>
<dbReference type="EMBL" id="KB730216">
    <property type="protein sequence ID" value="ENH69480.1"/>
    <property type="molecule type" value="Genomic_DNA"/>
</dbReference>
<evidence type="ECO:0000256" key="1">
    <source>
        <dbReference type="SAM" id="MobiDB-lite"/>
    </source>
</evidence>
<reference evidence="3" key="1">
    <citation type="submission" date="2012-09" db="EMBL/GenBank/DDBJ databases">
        <title>Genome sequencing and comparative transcriptomics of race 1 and race 4 of banana pathogen: Fusarium oxysporum f. sp. cubense.</title>
        <authorList>
            <person name="Fang X."/>
            <person name="Huang J."/>
        </authorList>
    </citation>
    <scope>NUCLEOTIDE SEQUENCE [LARGE SCALE GENOMIC DNA]</scope>
    <source>
        <strain evidence="3">race 1</strain>
    </source>
</reference>
<gene>
    <name evidence="2" type="ORF">FOC1_g10011836</name>
</gene>
<organism evidence="2 3">
    <name type="scientific">Fusarium oxysporum f. sp. cubense (strain race 1)</name>
    <name type="common">Panama disease fungus</name>
    <dbReference type="NCBI Taxonomy" id="1229664"/>
    <lineage>
        <taxon>Eukaryota</taxon>
        <taxon>Fungi</taxon>
        <taxon>Dikarya</taxon>
        <taxon>Ascomycota</taxon>
        <taxon>Pezizomycotina</taxon>
        <taxon>Sordariomycetes</taxon>
        <taxon>Hypocreomycetidae</taxon>
        <taxon>Hypocreales</taxon>
        <taxon>Nectriaceae</taxon>
        <taxon>Fusarium</taxon>
        <taxon>Fusarium oxysporum species complex</taxon>
    </lineage>
</organism>